<dbReference type="HOGENOM" id="CLU_466862_0_0_12"/>
<dbReference type="KEGG" id="taz:TREAZ_0801"/>
<accession>F5Y9N1</accession>
<dbReference type="Proteomes" id="UP000009222">
    <property type="component" value="Chromosome"/>
</dbReference>
<protein>
    <submittedName>
        <fullName evidence="1">Uncharacterized protein</fullName>
    </submittedName>
</protein>
<gene>
    <name evidence="1" type="ordered locus">TREAZ_0801</name>
</gene>
<sequence>MTEQNLIHEFNQLADIYFKPKKEKEFEAYINGSGPWPKGIKYEYSHFPGEVEAGLGGPYDALALRILQAVALSMEKAKIPYNDAGIRVQQSLGVSFEEIFKGVGNQHIGSWNIAGRLFKYYPEASRAFLEANLSAKGKSKLSQDPLYGLIIVMAAEALKAESEKYKNFIPFIEEFIAKQFDEIEAVQSIEDETPWQSARLACLIAGDYSPGLEKLRRRLFYYMGYKWGVTGWVGSLMNDEDTFCTKEELWKTGKKIGLPDEWFELLYLLGYAGKIKGKDIPYITPPDRQFLSKHFKALYAENRPLFDTVHRAFYWHIDGKTSKDEVPIIPKRLFSYSFYLLSIKLDNGDEDAIALVKELVENWDELITVNKGTLDPEDIAPFAVLYDIGIPQIEAYFTEKFDREVSPDYDYKSNLIRLIMELRRDWATPSQTARAFIAGRHFNAEDFHNSFNTKGRLKDMEDWEAWEFPAEIVREYTAAHPEETRTFIETHLAELGAKPESRLRADDFANWAKAIFSSGSGLGGMDALILFCAKSKRVLKVLEEILLDKEGEVRAELEARLPKFKKDASETAQRLLILWNAKKG</sequence>
<dbReference type="EMBL" id="CP001841">
    <property type="protein sequence ID" value="AEF82882.1"/>
    <property type="molecule type" value="Genomic_DNA"/>
</dbReference>
<evidence type="ECO:0000313" key="2">
    <source>
        <dbReference type="Proteomes" id="UP000009222"/>
    </source>
</evidence>
<reference evidence="1 2" key="2">
    <citation type="journal article" date="2011" name="ISME J.">
        <title>RNA-seq reveals cooperative metabolic interactions between two termite-gut spirochete species in co-culture.</title>
        <authorList>
            <person name="Rosenthal A.Z."/>
            <person name="Matson E.G."/>
            <person name="Eldar A."/>
            <person name="Leadbetter J.R."/>
        </authorList>
    </citation>
    <scope>NUCLEOTIDE SEQUENCE [LARGE SCALE GENOMIC DNA]</scope>
    <source>
        <strain evidence="2">ATCC BAA-888 / DSM 13862 / ZAS-9</strain>
    </source>
</reference>
<evidence type="ECO:0000313" key="1">
    <source>
        <dbReference type="EMBL" id="AEF82882.1"/>
    </source>
</evidence>
<name>F5Y9N1_LEAAZ</name>
<dbReference type="AlphaFoldDB" id="F5Y9N1"/>
<dbReference type="InParanoid" id="F5Y9N1"/>
<proteinExistence type="predicted"/>
<organism evidence="1 2">
    <name type="scientific">Leadbettera azotonutricia (strain ATCC BAA-888 / DSM 13862 / ZAS-9)</name>
    <name type="common">Treponema azotonutricium</name>
    <dbReference type="NCBI Taxonomy" id="545695"/>
    <lineage>
        <taxon>Bacteria</taxon>
        <taxon>Pseudomonadati</taxon>
        <taxon>Spirochaetota</taxon>
        <taxon>Spirochaetia</taxon>
        <taxon>Spirochaetales</taxon>
        <taxon>Breznakiellaceae</taxon>
        <taxon>Leadbettera</taxon>
    </lineage>
</organism>
<dbReference type="RefSeq" id="WP_015711170.1">
    <property type="nucleotide sequence ID" value="NC_015577.1"/>
</dbReference>
<reference evidence="2" key="1">
    <citation type="submission" date="2009-12" db="EMBL/GenBank/DDBJ databases">
        <title>Complete sequence of Treponema azotonutricium strain ZAS-9.</title>
        <authorList>
            <person name="Tetu S.G."/>
            <person name="Matson E."/>
            <person name="Ren Q."/>
            <person name="Seshadri R."/>
            <person name="Elbourne L."/>
            <person name="Hassan K.A."/>
            <person name="Durkin A."/>
            <person name="Radune D."/>
            <person name="Mohamoud Y."/>
            <person name="Shay R."/>
            <person name="Jin S."/>
            <person name="Zhang X."/>
            <person name="Lucey K."/>
            <person name="Ballor N.R."/>
            <person name="Ottesen E."/>
            <person name="Rosenthal R."/>
            <person name="Allen A."/>
            <person name="Leadbetter J.R."/>
            <person name="Paulsen I.T."/>
        </authorList>
    </citation>
    <scope>NUCLEOTIDE SEQUENCE [LARGE SCALE GENOMIC DNA]</scope>
    <source>
        <strain evidence="2">ATCC BAA-888 / DSM 13862 / ZAS-9</strain>
    </source>
</reference>
<keyword evidence="2" id="KW-1185">Reference proteome</keyword>